<name>A0A0G3BDP1_9BURK</name>
<dbReference type="GO" id="GO:0004074">
    <property type="term" value="F:biliverdin reductase [NAD(P)H] activity"/>
    <property type="evidence" value="ECO:0007669"/>
    <property type="project" value="TreeGrafter"/>
</dbReference>
<proteinExistence type="predicted"/>
<dbReference type="STRING" id="413882.AAW51_0711"/>
<dbReference type="KEGG" id="pbh:AAW51_0711"/>
<accession>A0A0G3BDP1</accession>
<keyword evidence="3" id="KW-1185">Reference proteome</keyword>
<dbReference type="RefSeq" id="WP_238947751.1">
    <property type="nucleotide sequence ID" value="NZ_CP011371.1"/>
</dbReference>
<protein>
    <submittedName>
        <fullName evidence="2">Epimerase</fullName>
    </submittedName>
</protein>
<reference evidence="2 3" key="1">
    <citation type="submission" date="2015-05" db="EMBL/GenBank/DDBJ databases">
        <authorList>
            <person name="Tang B."/>
            <person name="Yu Y."/>
        </authorList>
    </citation>
    <scope>NUCLEOTIDE SEQUENCE [LARGE SCALE GENOMIC DNA]</scope>
    <source>
        <strain evidence="2 3">DSM 7029</strain>
    </source>
</reference>
<dbReference type="Proteomes" id="UP000035352">
    <property type="component" value="Chromosome"/>
</dbReference>
<dbReference type="InterPro" id="IPR016040">
    <property type="entry name" value="NAD(P)-bd_dom"/>
</dbReference>
<dbReference type="PANTHER" id="PTHR43355:SF2">
    <property type="entry name" value="FLAVIN REDUCTASE (NADPH)"/>
    <property type="match status" value="1"/>
</dbReference>
<gene>
    <name evidence="2" type="ORF">AAW51_0711</name>
</gene>
<dbReference type="SUPFAM" id="SSF51735">
    <property type="entry name" value="NAD(P)-binding Rossmann-fold domains"/>
    <property type="match status" value="1"/>
</dbReference>
<dbReference type="AlphaFoldDB" id="A0A0G3BDP1"/>
<evidence type="ECO:0000259" key="1">
    <source>
        <dbReference type="Pfam" id="PF13460"/>
    </source>
</evidence>
<evidence type="ECO:0000313" key="2">
    <source>
        <dbReference type="EMBL" id="AKJ27402.1"/>
    </source>
</evidence>
<evidence type="ECO:0000313" key="3">
    <source>
        <dbReference type="Proteomes" id="UP000035352"/>
    </source>
</evidence>
<dbReference type="InterPro" id="IPR036291">
    <property type="entry name" value="NAD(P)-bd_dom_sf"/>
</dbReference>
<dbReference type="GO" id="GO:0042602">
    <property type="term" value="F:riboflavin reductase (NADPH) activity"/>
    <property type="evidence" value="ECO:0007669"/>
    <property type="project" value="TreeGrafter"/>
</dbReference>
<sequence length="250" mass="26920">MPTSSTLPPLGRPLPSHVHVTPSLETPAPRVAPLKVLVVGASGGSGRATIEALLDAGHQVTAYARHGAALQGWGPRVQVVEGDVLVPEQVDRAVQGHDAVIITLGIRESALRVRLFGAARTAMNVRSLGTRHVVAAMLRHGVRRLVVQTSFGVGETRDRLPRLYRLMFQLLLKPQVADTERQEREVRDSGLDWVIAQPVNLVDVRDEGLPCASARGEVQGMQVSRRQVGRFLAHAVGSSDYLGRSVALSA</sequence>
<dbReference type="PATRIC" id="fig|413882.6.peg.754"/>
<dbReference type="Gene3D" id="3.40.50.720">
    <property type="entry name" value="NAD(P)-binding Rossmann-like Domain"/>
    <property type="match status" value="1"/>
</dbReference>
<dbReference type="InterPro" id="IPR051606">
    <property type="entry name" value="Polyketide_Oxido-like"/>
</dbReference>
<feature type="domain" description="NAD(P)-binding" evidence="1">
    <location>
        <begin position="40"/>
        <end position="236"/>
    </location>
</feature>
<dbReference type="PANTHER" id="PTHR43355">
    <property type="entry name" value="FLAVIN REDUCTASE (NADPH)"/>
    <property type="match status" value="1"/>
</dbReference>
<dbReference type="EMBL" id="CP011371">
    <property type="protein sequence ID" value="AKJ27402.1"/>
    <property type="molecule type" value="Genomic_DNA"/>
</dbReference>
<dbReference type="Pfam" id="PF13460">
    <property type="entry name" value="NAD_binding_10"/>
    <property type="match status" value="1"/>
</dbReference>
<organism evidence="2 3">
    <name type="scientific">Caldimonas brevitalea</name>
    <dbReference type="NCBI Taxonomy" id="413882"/>
    <lineage>
        <taxon>Bacteria</taxon>
        <taxon>Pseudomonadati</taxon>
        <taxon>Pseudomonadota</taxon>
        <taxon>Betaproteobacteria</taxon>
        <taxon>Burkholderiales</taxon>
        <taxon>Sphaerotilaceae</taxon>
        <taxon>Caldimonas</taxon>
    </lineage>
</organism>